<dbReference type="PROSITE" id="PS00028">
    <property type="entry name" value="ZINC_FINGER_C2H2_1"/>
    <property type="match status" value="1"/>
</dbReference>
<dbReference type="SMART" id="SM00355">
    <property type="entry name" value="ZnF_C2H2"/>
    <property type="match status" value="2"/>
</dbReference>
<dbReference type="EMBL" id="AMQM01002116">
    <property type="status" value="NOT_ANNOTATED_CDS"/>
    <property type="molecule type" value="Genomic_DNA"/>
</dbReference>
<sequence>MILSEEQRRVKALLTETIVLLCKNGLDFKSEFSIEALIGVTLDRNEVLLININESVKNDVDHDDPSGSDYYNDDITQSKVGVSISCSSNTNINALREVNESHDLPPKHHRVHCSADDSLSSGSNNNNSSTNNPNEFNSPSYPNRQNRQTRNNHHSQDLNSTSFKRSNNENFENEENQFQQKMRKLNQSNRQHSQRLSPMSNNNNNNNNSNNSNNNSMNFSGSTNMQGVPEHPVAVSTPKFKSEPMENENSSLQSAVCNNDSAAYSHWSTVPSDDCLPDFQNLVHGTTALVGMNLPTKPGNASQPFTSMQQLQPLSMGQQQQQHMQLQQTNNLPATTTASTTTSLPLSSSSQQQQQSTFFESLVLSNGQAGSRGRYKCSICFKEMRLLRDLRAHLATKHNLEKDFSCSVCGTGFTYKHNLFVHLRT</sequence>
<feature type="compositionally biased region" description="Low complexity" evidence="6">
    <location>
        <begin position="199"/>
        <end position="218"/>
    </location>
</feature>
<evidence type="ECO:0000256" key="6">
    <source>
        <dbReference type="SAM" id="MobiDB-lite"/>
    </source>
</evidence>
<dbReference type="AlphaFoldDB" id="T1G9B1"/>
<gene>
    <name evidence="9" type="primary">20217658</name>
    <name evidence="8" type="ORF">HELRODRAFT_96284</name>
</gene>
<feature type="region of interest" description="Disordered" evidence="6">
    <location>
        <begin position="102"/>
        <end position="251"/>
    </location>
</feature>
<feature type="compositionally biased region" description="Polar residues" evidence="6">
    <location>
        <begin position="185"/>
        <end position="198"/>
    </location>
</feature>
<evidence type="ECO:0000256" key="5">
    <source>
        <dbReference type="PROSITE-ProRule" id="PRU00042"/>
    </source>
</evidence>
<keyword evidence="3 5" id="KW-0863">Zinc-finger</keyword>
<evidence type="ECO:0000256" key="4">
    <source>
        <dbReference type="ARBA" id="ARBA00022833"/>
    </source>
</evidence>
<evidence type="ECO:0000256" key="3">
    <source>
        <dbReference type="ARBA" id="ARBA00022771"/>
    </source>
</evidence>
<dbReference type="EnsemblMetazoa" id="HelroT96284">
    <property type="protein sequence ID" value="HelroP96284"/>
    <property type="gene ID" value="HelroG96284"/>
</dbReference>
<dbReference type="PROSITE" id="PS50157">
    <property type="entry name" value="ZINC_FINGER_C2H2_2"/>
    <property type="match status" value="2"/>
</dbReference>
<dbReference type="InParanoid" id="T1G9B1"/>
<feature type="domain" description="C2H2-type" evidence="7">
    <location>
        <begin position="404"/>
        <end position="425"/>
    </location>
</feature>
<dbReference type="GO" id="GO:0001228">
    <property type="term" value="F:DNA-binding transcription activator activity, RNA polymerase II-specific"/>
    <property type="evidence" value="ECO:0000318"/>
    <property type="project" value="GO_Central"/>
</dbReference>
<dbReference type="GO" id="GO:0008270">
    <property type="term" value="F:zinc ion binding"/>
    <property type="evidence" value="ECO:0007669"/>
    <property type="project" value="UniProtKB-KW"/>
</dbReference>
<reference evidence="8 10" key="2">
    <citation type="journal article" date="2013" name="Nature">
        <title>Insights into bilaterian evolution from three spiralian genomes.</title>
        <authorList>
            <person name="Simakov O."/>
            <person name="Marletaz F."/>
            <person name="Cho S.J."/>
            <person name="Edsinger-Gonzales E."/>
            <person name="Havlak P."/>
            <person name="Hellsten U."/>
            <person name="Kuo D.H."/>
            <person name="Larsson T."/>
            <person name="Lv J."/>
            <person name="Arendt D."/>
            <person name="Savage R."/>
            <person name="Osoegawa K."/>
            <person name="de Jong P."/>
            <person name="Grimwood J."/>
            <person name="Chapman J.A."/>
            <person name="Shapiro H."/>
            <person name="Aerts A."/>
            <person name="Otillar R.P."/>
            <person name="Terry A.Y."/>
            <person name="Boore J.L."/>
            <person name="Grigoriev I.V."/>
            <person name="Lindberg D.R."/>
            <person name="Seaver E.C."/>
            <person name="Weisblat D.A."/>
            <person name="Putnam N.H."/>
            <person name="Rokhsar D.S."/>
        </authorList>
    </citation>
    <scope>NUCLEOTIDE SEQUENCE</scope>
</reference>
<dbReference type="KEGG" id="hro:HELRODRAFT_96284"/>
<dbReference type="GO" id="GO:0000978">
    <property type="term" value="F:RNA polymerase II cis-regulatory region sequence-specific DNA binding"/>
    <property type="evidence" value="ECO:0000318"/>
    <property type="project" value="GO_Central"/>
</dbReference>
<proteinExistence type="predicted"/>
<dbReference type="Proteomes" id="UP000015101">
    <property type="component" value="Unassembled WGS sequence"/>
</dbReference>
<evidence type="ECO:0000256" key="1">
    <source>
        <dbReference type="ARBA" id="ARBA00022723"/>
    </source>
</evidence>
<evidence type="ECO:0000256" key="2">
    <source>
        <dbReference type="ARBA" id="ARBA00022737"/>
    </source>
</evidence>
<dbReference type="CTD" id="20217658"/>
<keyword evidence="4" id="KW-0862">Zinc</keyword>
<dbReference type="GO" id="GO:0006357">
    <property type="term" value="P:regulation of transcription by RNA polymerase II"/>
    <property type="evidence" value="ECO:0000318"/>
    <property type="project" value="GO_Central"/>
</dbReference>
<reference evidence="10" key="1">
    <citation type="submission" date="2012-12" db="EMBL/GenBank/DDBJ databases">
        <authorList>
            <person name="Hellsten U."/>
            <person name="Grimwood J."/>
            <person name="Chapman J.A."/>
            <person name="Shapiro H."/>
            <person name="Aerts A."/>
            <person name="Otillar R.P."/>
            <person name="Terry A.Y."/>
            <person name="Boore J.L."/>
            <person name="Simakov O."/>
            <person name="Marletaz F."/>
            <person name="Cho S.-J."/>
            <person name="Edsinger-Gonzales E."/>
            <person name="Havlak P."/>
            <person name="Kuo D.-H."/>
            <person name="Larsson T."/>
            <person name="Lv J."/>
            <person name="Arendt D."/>
            <person name="Savage R."/>
            <person name="Osoegawa K."/>
            <person name="de Jong P."/>
            <person name="Lindberg D.R."/>
            <person name="Seaver E.C."/>
            <person name="Weisblat D.A."/>
            <person name="Putnam N.H."/>
            <person name="Grigoriev I.V."/>
            <person name="Rokhsar D.S."/>
        </authorList>
    </citation>
    <scope>NUCLEOTIDE SEQUENCE</scope>
</reference>
<protein>
    <recommendedName>
        <fullName evidence="7">C2H2-type domain-containing protein</fullName>
    </recommendedName>
</protein>
<dbReference type="EMBL" id="KB097700">
    <property type="protein sequence ID" value="ESN91566.1"/>
    <property type="molecule type" value="Genomic_DNA"/>
</dbReference>
<dbReference type="SUPFAM" id="SSF57667">
    <property type="entry name" value="beta-beta-alpha zinc fingers"/>
    <property type="match status" value="1"/>
</dbReference>
<dbReference type="InterPro" id="IPR013087">
    <property type="entry name" value="Znf_C2H2_type"/>
</dbReference>
<dbReference type="GeneID" id="20217658"/>
<dbReference type="Gene3D" id="3.30.160.60">
    <property type="entry name" value="Classic Zinc Finger"/>
    <property type="match status" value="1"/>
</dbReference>
<name>T1G9B1_HELRO</name>
<keyword evidence="10" id="KW-1185">Reference proteome</keyword>
<keyword evidence="2" id="KW-0677">Repeat</keyword>
<evidence type="ECO:0000259" key="7">
    <source>
        <dbReference type="PROSITE" id="PS50157"/>
    </source>
</evidence>
<dbReference type="InterPro" id="IPR036236">
    <property type="entry name" value="Znf_C2H2_sf"/>
</dbReference>
<feature type="domain" description="C2H2-type" evidence="7">
    <location>
        <begin position="375"/>
        <end position="403"/>
    </location>
</feature>
<evidence type="ECO:0000313" key="8">
    <source>
        <dbReference type="EMBL" id="ESN91566.1"/>
    </source>
</evidence>
<accession>T1G9B1</accession>
<evidence type="ECO:0000313" key="10">
    <source>
        <dbReference type="Proteomes" id="UP000015101"/>
    </source>
</evidence>
<dbReference type="GO" id="GO:0005634">
    <property type="term" value="C:nucleus"/>
    <property type="evidence" value="ECO:0000318"/>
    <property type="project" value="GO_Central"/>
</dbReference>
<organism evidence="9 10">
    <name type="scientific">Helobdella robusta</name>
    <name type="common">Californian leech</name>
    <dbReference type="NCBI Taxonomy" id="6412"/>
    <lineage>
        <taxon>Eukaryota</taxon>
        <taxon>Metazoa</taxon>
        <taxon>Spiralia</taxon>
        <taxon>Lophotrochozoa</taxon>
        <taxon>Annelida</taxon>
        <taxon>Clitellata</taxon>
        <taxon>Hirudinea</taxon>
        <taxon>Rhynchobdellida</taxon>
        <taxon>Glossiphoniidae</taxon>
        <taxon>Helobdella</taxon>
    </lineage>
</organism>
<keyword evidence="1" id="KW-0479">Metal-binding</keyword>
<dbReference type="HOGENOM" id="CLU_646523_0_0_1"/>
<dbReference type="OrthoDB" id="10672220at2759"/>
<feature type="compositionally biased region" description="Low complexity" evidence="6">
    <location>
        <begin position="118"/>
        <end position="149"/>
    </location>
</feature>
<dbReference type="FunFam" id="3.30.160.60:FF:000100">
    <property type="entry name" value="Zinc finger 45-like"/>
    <property type="match status" value="1"/>
</dbReference>
<dbReference type="RefSeq" id="XP_009030402.1">
    <property type="nucleotide sequence ID" value="XM_009032154.1"/>
</dbReference>
<evidence type="ECO:0000313" key="9">
    <source>
        <dbReference type="EnsemblMetazoa" id="HelroP96284"/>
    </source>
</evidence>
<reference evidence="9" key="3">
    <citation type="submission" date="2015-06" db="UniProtKB">
        <authorList>
            <consortium name="EnsemblMetazoa"/>
        </authorList>
    </citation>
    <scope>IDENTIFICATION</scope>
</reference>